<dbReference type="Proteomes" id="UP000298493">
    <property type="component" value="Unassembled WGS sequence"/>
</dbReference>
<sequence>MPDPTNYVHNVTLIGASASANTKTFKTLDKCGIRIRENFIDQSPTRPHSFQSDKQVKDFRVPKGHAHARYK</sequence>
<reference evidence="2 3" key="1">
    <citation type="submission" date="2019-04" db="EMBL/GenBank/DDBJ databases">
        <title>High contiguity whole genome sequence and gene annotation resource for two Venturia nashicola isolates.</title>
        <authorList>
            <person name="Prokchorchik M."/>
            <person name="Won K."/>
            <person name="Lee Y."/>
            <person name="Choi E.D."/>
            <person name="Segonzac C."/>
            <person name="Sohn K.H."/>
        </authorList>
    </citation>
    <scope>NUCLEOTIDE SEQUENCE [LARGE SCALE GENOMIC DNA]</scope>
    <source>
        <strain evidence="2 3">PRI2</strain>
    </source>
</reference>
<comment type="caution">
    <text evidence="2">The sequence shown here is derived from an EMBL/GenBank/DDBJ whole genome shotgun (WGS) entry which is preliminary data.</text>
</comment>
<evidence type="ECO:0000313" key="2">
    <source>
        <dbReference type="EMBL" id="TID14442.1"/>
    </source>
</evidence>
<gene>
    <name evidence="2" type="ORF">E6O75_ATG09521</name>
</gene>
<feature type="region of interest" description="Disordered" evidence="1">
    <location>
        <begin position="42"/>
        <end position="71"/>
    </location>
</feature>
<keyword evidence="3" id="KW-1185">Reference proteome</keyword>
<feature type="compositionally biased region" description="Basic residues" evidence="1">
    <location>
        <begin position="62"/>
        <end position="71"/>
    </location>
</feature>
<dbReference type="EMBL" id="SNSC02000023">
    <property type="protein sequence ID" value="TID14442.1"/>
    <property type="molecule type" value="Genomic_DNA"/>
</dbReference>
<feature type="compositionally biased region" description="Polar residues" evidence="1">
    <location>
        <begin position="42"/>
        <end position="53"/>
    </location>
</feature>
<evidence type="ECO:0000313" key="3">
    <source>
        <dbReference type="Proteomes" id="UP000298493"/>
    </source>
</evidence>
<organism evidence="2 3">
    <name type="scientific">Venturia nashicola</name>
    <dbReference type="NCBI Taxonomy" id="86259"/>
    <lineage>
        <taxon>Eukaryota</taxon>
        <taxon>Fungi</taxon>
        <taxon>Dikarya</taxon>
        <taxon>Ascomycota</taxon>
        <taxon>Pezizomycotina</taxon>
        <taxon>Dothideomycetes</taxon>
        <taxon>Pleosporomycetidae</taxon>
        <taxon>Venturiales</taxon>
        <taxon>Venturiaceae</taxon>
        <taxon>Venturia</taxon>
    </lineage>
</organism>
<protein>
    <submittedName>
        <fullName evidence="2">Uncharacterized protein</fullName>
    </submittedName>
</protein>
<name>A0A4Z1NKW8_9PEZI</name>
<proteinExistence type="predicted"/>
<accession>A0A4Z1NKW8</accession>
<evidence type="ECO:0000256" key="1">
    <source>
        <dbReference type="SAM" id="MobiDB-lite"/>
    </source>
</evidence>
<dbReference type="AlphaFoldDB" id="A0A4Z1NKW8"/>